<dbReference type="PANTHER" id="PTHR28283:SF1">
    <property type="entry name" value="3',5'-CYCLIC-NUCLEOTIDE PHOSPHODIESTERASE 1"/>
    <property type="match status" value="1"/>
</dbReference>
<evidence type="ECO:0000259" key="5">
    <source>
        <dbReference type="SMART" id="SM00849"/>
    </source>
</evidence>
<evidence type="ECO:0000313" key="7">
    <source>
        <dbReference type="Proteomes" id="UP000184212"/>
    </source>
</evidence>
<dbReference type="SUPFAM" id="SSF56281">
    <property type="entry name" value="Metallo-hydrolase/oxidoreductase"/>
    <property type="match status" value="1"/>
</dbReference>
<dbReference type="GO" id="GO:0047555">
    <property type="term" value="F:3',5'-cyclic-GMP phosphodiesterase activity"/>
    <property type="evidence" value="ECO:0007669"/>
    <property type="project" value="TreeGrafter"/>
</dbReference>
<comment type="similarity">
    <text evidence="3 4">Belongs to the cyclic nucleotide phosphodiesterase class-II family.</text>
</comment>
<dbReference type="STRING" id="947013.SAMN04488109_1949"/>
<dbReference type="Proteomes" id="UP000184212">
    <property type="component" value="Unassembled WGS sequence"/>
</dbReference>
<dbReference type="PRINTS" id="PR00388">
    <property type="entry name" value="PDIESTERASE2"/>
</dbReference>
<dbReference type="RefSeq" id="WP_221408685.1">
    <property type="nucleotide sequence ID" value="NZ_FQWQ01000001.1"/>
</dbReference>
<dbReference type="Pfam" id="PF02112">
    <property type="entry name" value="PDEase_II"/>
    <property type="match status" value="1"/>
</dbReference>
<name>A0A1M5MUG6_9BACT</name>
<evidence type="ECO:0000256" key="4">
    <source>
        <dbReference type="PIRNR" id="PIRNR000962"/>
    </source>
</evidence>
<keyword evidence="2 4" id="KW-0114">cAMP</keyword>
<dbReference type="Gene3D" id="3.60.15.10">
    <property type="entry name" value="Ribonuclease Z/Hydroxyacylglutathione hydrolase-like"/>
    <property type="match status" value="1"/>
</dbReference>
<dbReference type="SMART" id="SM00849">
    <property type="entry name" value="Lactamase_B"/>
    <property type="match status" value="1"/>
</dbReference>
<evidence type="ECO:0000313" key="6">
    <source>
        <dbReference type="EMBL" id="SHG81010.1"/>
    </source>
</evidence>
<evidence type="ECO:0000256" key="3">
    <source>
        <dbReference type="ARBA" id="ARBA00025762"/>
    </source>
</evidence>
<protein>
    <submittedName>
        <fullName evidence="6">3',5'-cyclic-nucleotide phosphodiesterase</fullName>
    </submittedName>
</protein>
<dbReference type="PIRSF" id="PIRSF000962">
    <property type="entry name" value="Cyc_nuc_PDEase"/>
    <property type="match status" value="1"/>
</dbReference>
<dbReference type="PANTHER" id="PTHR28283">
    <property type="entry name" value="3',5'-CYCLIC-NUCLEOTIDE PHOSPHODIESTERASE 1"/>
    <property type="match status" value="1"/>
</dbReference>
<accession>A0A1M5MUG6</accession>
<reference evidence="6 7" key="1">
    <citation type="submission" date="2016-11" db="EMBL/GenBank/DDBJ databases">
        <authorList>
            <person name="Jaros S."/>
            <person name="Januszkiewicz K."/>
            <person name="Wedrychowicz H."/>
        </authorList>
    </citation>
    <scope>NUCLEOTIDE SEQUENCE [LARGE SCALE GENOMIC DNA]</scope>
    <source>
        <strain evidence="6 7">DSM 24574</strain>
    </source>
</reference>
<sequence length="315" mass="34222">MILKTYILSLSFCLCFVFAIGQTTFQVVPLGVKGGSDESNLSAYLVGAAGANTYVCLDAGTVHAGLEKAVAAGALKGNVTTLLKENIKGYLISHPHLDHVAGLIINSPDDSPKPIYGLPFCLDVIKEKYFSWKSWANFGNEGEKPMLNKYRYTPLVSGQVVALEQTTLRVQAFELSHSSPGQSTAFLIEQNGDYLLYLGDTGADEVELSNKLAALWQQVGGLIKTKKLKAIFIEVSFSNEQPTKSLFGHLTPALLMKELASLDKASSNTIAGLPVVITHMKPLDDREEKIKAQLNSLNTLGVRLVFPVQGELMKF</sequence>
<dbReference type="AlphaFoldDB" id="A0A1M5MUG6"/>
<dbReference type="GO" id="GO:0004115">
    <property type="term" value="F:3',5'-cyclic-AMP phosphodiesterase activity"/>
    <property type="evidence" value="ECO:0007669"/>
    <property type="project" value="UniProtKB-UniRule"/>
</dbReference>
<proteinExistence type="inferred from homology"/>
<dbReference type="InterPro" id="IPR000396">
    <property type="entry name" value="Pdiesterase2"/>
</dbReference>
<dbReference type="EMBL" id="FQWQ01000001">
    <property type="protein sequence ID" value="SHG81010.1"/>
    <property type="molecule type" value="Genomic_DNA"/>
</dbReference>
<dbReference type="GO" id="GO:0006198">
    <property type="term" value="P:cAMP catabolic process"/>
    <property type="evidence" value="ECO:0007669"/>
    <property type="project" value="UniProtKB-UniRule"/>
</dbReference>
<keyword evidence="1 4" id="KW-0378">Hydrolase</keyword>
<organism evidence="6 7">
    <name type="scientific">Chryseolinea serpens</name>
    <dbReference type="NCBI Taxonomy" id="947013"/>
    <lineage>
        <taxon>Bacteria</taxon>
        <taxon>Pseudomonadati</taxon>
        <taxon>Bacteroidota</taxon>
        <taxon>Cytophagia</taxon>
        <taxon>Cytophagales</taxon>
        <taxon>Fulvivirgaceae</taxon>
        <taxon>Chryseolinea</taxon>
    </lineage>
</organism>
<dbReference type="GO" id="GO:1902660">
    <property type="term" value="P:negative regulation of glucose mediated signaling pathway"/>
    <property type="evidence" value="ECO:0007669"/>
    <property type="project" value="TreeGrafter"/>
</dbReference>
<dbReference type="InterPro" id="IPR001279">
    <property type="entry name" value="Metallo-B-lactamas"/>
</dbReference>
<gene>
    <name evidence="6" type="ORF">SAMN04488109_1949</name>
</gene>
<dbReference type="InterPro" id="IPR036866">
    <property type="entry name" value="RibonucZ/Hydroxyglut_hydro"/>
</dbReference>
<dbReference type="InterPro" id="IPR024225">
    <property type="entry name" value="cAMP-PdiesteraseII_CS"/>
</dbReference>
<dbReference type="PROSITE" id="PS00607">
    <property type="entry name" value="PDEASE_II"/>
    <property type="match status" value="1"/>
</dbReference>
<dbReference type="CDD" id="cd07735">
    <property type="entry name" value="class_II_PDE_MBL-fold"/>
    <property type="match status" value="1"/>
</dbReference>
<evidence type="ECO:0000256" key="2">
    <source>
        <dbReference type="ARBA" id="ARBA00023149"/>
    </source>
</evidence>
<keyword evidence="7" id="KW-1185">Reference proteome</keyword>
<feature type="domain" description="Metallo-beta-lactamase" evidence="5">
    <location>
        <begin position="40"/>
        <end position="249"/>
    </location>
</feature>
<evidence type="ECO:0000256" key="1">
    <source>
        <dbReference type="ARBA" id="ARBA00022801"/>
    </source>
</evidence>